<feature type="transmembrane region" description="Helical" evidence="6">
    <location>
        <begin position="90"/>
        <end position="108"/>
    </location>
</feature>
<keyword evidence="5" id="KW-0175">Coiled coil</keyword>
<keyword evidence="8" id="KW-1185">Reference proteome</keyword>
<dbReference type="OrthoDB" id="210533at2"/>
<keyword evidence="3 6" id="KW-1133">Transmembrane helix</keyword>
<comment type="subcellular location">
    <subcellularLocation>
        <location evidence="1">Membrane</location>
        <topology evidence="1">Multi-pass membrane protein</topology>
    </subcellularLocation>
</comment>
<evidence type="ECO:0008006" key="9">
    <source>
        <dbReference type="Google" id="ProtNLM"/>
    </source>
</evidence>
<comment type="caution">
    <text evidence="7">The sequence shown here is derived from an EMBL/GenBank/DDBJ whole genome shotgun (WGS) entry which is preliminary data.</text>
</comment>
<evidence type="ECO:0000256" key="3">
    <source>
        <dbReference type="ARBA" id="ARBA00022989"/>
    </source>
</evidence>
<evidence type="ECO:0000313" key="8">
    <source>
        <dbReference type="Proteomes" id="UP000315010"/>
    </source>
</evidence>
<dbReference type="Gene3D" id="1.20.120.350">
    <property type="entry name" value="Voltage-gated potassium channels. Chain C"/>
    <property type="match status" value="1"/>
</dbReference>
<sequence length="352" mass="40775">MTTIRKQAALTLIAVHTAPLMFWLSLTFLVCQAVLVVMWVDVPNLRNNLAIEATALETAVIESGVTETGEFSQTPQFYTPDPTSLRIEAFAINLMLLIWPIIILESMFHAVTCPWNRSTIRFHFFSLLFCLCPSLRMCARSLVMGERLWLPELGWRKANARMRRRLERKFSLPMIGIALLILPVLLIEFFLKSQVADYQWLRFALHFSTGMIWFCFAGEFILMVSLAEKKIKYCKTHWIDLAIILLPLFSFLRSLRLLRATGITKLVRLSQLNQVARMYRLRGTAMKVLRALVLLDFLERVISPSPEKSLERLQTRLKELDDEARFVRRKIAKLERELETKVTAEPANRPEC</sequence>
<name>A0A5C5YW52_9BACT</name>
<evidence type="ECO:0000313" key="7">
    <source>
        <dbReference type="EMBL" id="TWT79248.1"/>
    </source>
</evidence>
<accession>A0A5C5YW52</accession>
<dbReference type="AlphaFoldDB" id="A0A5C5YW52"/>
<keyword evidence="2 6" id="KW-0812">Transmembrane</keyword>
<keyword evidence="4 6" id="KW-0472">Membrane</keyword>
<dbReference type="GO" id="GO:0016020">
    <property type="term" value="C:membrane"/>
    <property type="evidence" value="ECO:0007669"/>
    <property type="project" value="UniProtKB-SubCell"/>
</dbReference>
<feature type="transmembrane region" description="Helical" evidence="6">
    <location>
        <begin position="20"/>
        <end position="40"/>
    </location>
</feature>
<feature type="coiled-coil region" evidence="5">
    <location>
        <begin position="310"/>
        <end position="337"/>
    </location>
</feature>
<feature type="transmembrane region" description="Helical" evidence="6">
    <location>
        <begin position="203"/>
        <end position="226"/>
    </location>
</feature>
<dbReference type="RefSeq" id="WP_146394514.1">
    <property type="nucleotide sequence ID" value="NZ_SJPJ01000001.1"/>
</dbReference>
<protein>
    <recommendedName>
        <fullName evidence="9">Potassium channel protein</fullName>
    </recommendedName>
</protein>
<reference evidence="7 8" key="1">
    <citation type="submission" date="2019-02" db="EMBL/GenBank/DDBJ databases">
        <title>Deep-cultivation of Planctomycetes and their phenomic and genomic characterization uncovers novel biology.</title>
        <authorList>
            <person name="Wiegand S."/>
            <person name="Jogler M."/>
            <person name="Boedeker C."/>
            <person name="Pinto D."/>
            <person name="Vollmers J."/>
            <person name="Rivas-Marin E."/>
            <person name="Kohn T."/>
            <person name="Peeters S.H."/>
            <person name="Heuer A."/>
            <person name="Rast P."/>
            <person name="Oberbeckmann S."/>
            <person name="Bunk B."/>
            <person name="Jeske O."/>
            <person name="Meyerdierks A."/>
            <person name="Storesund J.E."/>
            <person name="Kallscheuer N."/>
            <person name="Luecker S."/>
            <person name="Lage O.M."/>
            <person name="Pohl T."/>
            <person name="Merkel B.J."/>
            <person name="Hornburger P."/>
            <person name="Mueller R.-W."/>
            <person name="Bruemmer F."/>
            <person name="Labrenz M."/>
            <person name="Spormann A.M."/>
            <person name="Op Den Camp H."/>
            <person name="Overmann J."/>
            <person name="Amann R."/>
            <person name="Jetten M.S.M."/>
            <person name="Mascher T."/>
            <person name="Medema M.H."/>
            <person name="Devos D.P."/>
            <person name="Kaster A.-K."/>
            <person name="Ovreas L."/>
            <person name="Rohde M."/>
            <person name="Galperin M.Y."/>
            <person name="Jogler C."/>
        </authorList>
    </citation>
    <scope>NUCLEOTIDE SEQUENCE [LARGE SCALE GENOMIC DNA]</scope>
    <source>
        <strain evidence="7 8">CA13</strain>
    </source>
</reference>
<feature type="transmembrane region" description="Helical" evidence="6">
    <location>
        <begin position="170"/>
        <end position="191"/>
    </location>
</feature>
<evidence type="ECO:0000256" key="2">
    <source>
        <dbReference type="ARBA" id="ARBA00022692"/>
    </source>
</evidence>
<dbReference type="EMBL" id="SJPJ01000001">
    <property type="protein sequence ID" value="TWT79248.1"/>
    <property type="molecule type" value="Genomic_DNA"/>
</dbReference>
<dbReference type="InterPro" id="IPR027359">
    <property type="entry name" value="Volt_channel_dom_sf"/>
</dbReference>
<proteinExistence type="predicted"/>
<organism evidence="7 8">
    <name type="scientific">Novipirellula herctigrandis</name>
    <dbReference type="NCBI Taxonomy" id="2527986"/>
    <lineage>
        <taxon>Bacteria</taxon>
        <taxon>Pseudomonadati</taxon>
        <taxon>Planctomycetota</taxon>
        <taxon>Planctomycetia</taxon>
        <taxon>Pirellulales</taxon>
        <taxon>Pirellulaceae</taxon>
        <taxon>Novipirellula</taxon>
    </lineage>
</organism>
<evidence type="ECO:0000256" key="5">
    <source>
        <dbReference type="SAM" id="Coils"/>
    </source>
</evidence>
<dbReference type="Proteomes" id="UP000315010">
    <property type="component" value="Unassembled WGS sequence"/>
</dbReference>
<evidence type="ECO:0000256" key="1">
    <source>
        <dbReference type="ARBA" id="ARBA00004141"/>
    </source>
</evidence>
<gene>
    <name evidence="7" type="ORF">CA13_06460</name>
</gene>
<evidence type="ECO:0000256" key="6">
    <source>
        <dbReference type="SAM" id="Phobius"/>
    </source>
</evidence>
<evidence type="ECO:0000256" key="4">
    <source>
        <dbReference type="ARBA" id="ARBA00023136"/>
    </source>
</evidence>